<sequence>MGIVFFDMDKTLLDASSGALYVKYLWRRNMISTRELIGVMMISMQYSLNLLNFPRAMARLSQRVRGGDAAATKQLCDRWVEEDVLPHIAPKALARLRAHEQQGDCVVLLSASTQFAVEPVARHLRIPYRCTELEIVNGRFTGGIVGEPCYGEGKRIWGERIAAERGASLSQCTFYTDSYSDRALLDVVGHPVVVNPDRMLRRYARERSWPIEYFY</sequence>
<reference evidence="5 6" key="1">
    <citation type="submission" date="2017-11" db="EMBL/GenBank/DDBJ databases">
        <title>Evolution of Phototrophy in the Chloroflexi Phylum Driven by Horizontal Gene Transfer.</title>
        <authorList>
            <person name="Ward L.M."/>
            <person name="Hemp J."/>
            <person name="Shih P.M."/>
            <person name="Mcglynn S.E."/>
            <person name="Fischer W."/>
        </authorList>
    </citation>
    <scope>NUCLEOTIDE SEQUENCE [LARGE SCALE GENOMIC DNA]</scope>
    <source>
        <strain evidence="5">JP3_7</strain>
    </source>
</reference>
<dbReference type="InterPro" id="IPR023214">
    <property type="entry name" value="HAD_sf"/>
</dbReference>
<evidence type="ECO:0000313" key="6">
    <source>
        <dbReference type="Proteomes" id="UP000230790"/>
    </source>
</evidence>
<dbReference type="Gene3D" id="1.20.1440.100">
    <property type="entry name" value="SG protein - dephosphorylation function"/>
    <property type="match status" value="1"/>
</dbReference>
<dbReference type="NCBIfam" id="TIGR01490">
    <property type="entry name" value="HAD-SF-IB-hyp1"/>
    <property type="match status" value="1"/>
</dbReference>
<evidence type="ECO:0000256" key="4">
    <source>
        <dbReference type="ARBA" id="ARBA00022842"/>
    </source>
</evidence>
<dbReference type="SUPFAM" id="SSF56784">
    <property type="entry name" value="HAD-like"/>
    <property type="match status" value="1"/>
</dbReference>
<comment type="similarity">
    <text evidence="1">Belongs to the HAD-like hydrolase superfamily. SerB family.</text>
</comment>
<dbReference type="GO" id="GO:0046872">
    <property type="term" value="F:metal ion binding"/>
    <property type="evidence" value="ECO:0007669"/>
    <property type="project" value="UniProtKB-KW"/>
</dbReference>
<protein>
    <submittedName>
        <fullName evidence="5">HAD-IB family hydrolase</fullName>
    </submittedName>
</protein>
<proteinExistence type="inferred from homology"/>
<dbReference type="EMBL" id="PGTN01000054">
    <property type="protein sequence ID" value="PJF47325.1"/>
    <property type="molecule type" value="Genomic_DNA"/>
</dbReference>
<accession>A0A2M8QC04</accession>
<dbReference type="GO" id="GO:0016787">
    <property type="term" value="F:hydrolase activity"/>
    <property type="evidence" value="ECO:0007669"/>
    <property type="project" value="UniProtKB-KW"/>
</dbReference>
<dbReference type="Proteomes" id="UP000230790">
    <property type="component" value="Unassembled WGS sequence"/>
</dbReference>
<evidence type="ECO:0000313" key="5">
    <source>
        <dbReference type="EMBL" id="PJF47325.1"/>
    </source>
</evidence>
<evidence type="ECO:0000256" key="3">
    <source>
        <dbReference type="ARBA" id="ARBA00022801"/>
    </source>
</evidence>
<keyword evidence="4" id="KW-0460">Magnesium</keyword>
<keyword evidence="2" id="KW-0479">Metal-binding</keyword>
<dbReference type="InterPro" id="IPR036412">
    <property type="entry name" value="HAD-like_sf"/>
</dbReference>
<organism evidence="5 6">
    <name type="scientific">Candidatus Thermofonsia Clade 3 bacterium</name>
    <dbReference type="NCBI Taxonomy" id="2364212"/>
    <lineage>
        <taxon>Bacteria</taxon>
        <taxon>Bacillati</taxon>
        <taxon>Chloroflexota</taxon>
        <taxon>Candidatus Thermofontia</taxon>
        <taxon>Candidatus Thermofonsia Clade 3</taxon>
    </lineage>
</organism>
<dbReference type="Pfam" id="PF12710">
    <property type="entry name" value="HAD"/>
    <property type="match status" value="1"/>
</dbReference>
<evidence type="ECO:0000256" key="1">
    <source>
        <dbReference type="ARBA" id="ARBA00009184"/>
    </source>
</evidence>
<dbReference type="CDD" id="cd02612">
    <property type="entry name" value="HAD_PGPPase"/>
    <property type="match status" value="1"/>
</dbReference>
<dbReference type="PANTHER" id="PTHR43344">
    <property type="entry name" value="PHOSPHOSERINE PHOSPHATASE"/>
    <property type="match status" value="1"/>
</dbReference>
<dbReference type="Gene3D" id="3.40.50.1000">
    <property type="entry name" value="HAD superfamily/HAD-like"/>
    <property type="match status" value="1"/>
</dbReference>
<dbReference type="InterPro" id="IPR050582">
    <property type="entry name" value="HAD-like_SerB"/>
</dbReference>
<keyword evidence="3 5" id="KW-0378">Hydrolase</keyword>
<evidence type="ECO:0000256" key="2">
    <source>
        <dbReference type="ARBA" id="ARBA00022723"/>
    </source>
</evidence>
<dbReference type="AlphaFoldDB" id="A0A2M8QC04"/>
<dbReference type="InterPro" id="IPR006385">
    <property type="entry name" value="HAD_hydro_SerB1"/>
</dbReference>
<comment type="caution">
    <text evidence="5">The sequence shown here is derived from an EMBL/GenBank/DDBJ whole genome shotgun (WGS) entry which is preliminary data.</text>
</comment>
<dbReference type="NCBIfam" id="TIGR01488">
    <property type="entry name" value="HAD-SF-IB"/>
    <property type="match status" value="1"/>
</dbReference>
<gene>
    <name evidence="5" type="ORF">CUN48_09160</name>
</gene>
<dbReference type="PANTHER" id="PTHR43344:SF13">
    <property type="entry name" value="PHOSPHATASE RV3661-RELATED"/>
    <property type="match status" value="1"/>
</dbReference>
<name>A0A2M8QC04_9CHLR</name>